<gene>
    <name evidence="1" type="ORF">AF333_09795</name>
</gene>
<accession>A0A0D1V8F6</accession>
<evidence type="ECO:0000313" key="2">
    <source>
        <dbReference type="Proteomes" id="UP000037269"/>
    </source>
</evidence>
<dbReference type="InterPro" id="IPR003772">
    <property type="entry name" value="YceD"/>
</dbReference>
<proteinExistence type="predicted"/>
<dbReference type="AlphaFoldDB" id="A0A0D1V8F6"/>
<dbReference type="STRING" id="47500.AF333_09795"/>
<dbReference type="Pfam" id="PF02620">
    <property type="entry name" value="YceD"/>
    <property type="match status" value="1"/>
</dbReference>
<keyword evidence="2" id="KW-1185">Reference proteome</keyword>
<organism evidence="1 2">
    <name type="scientific">Aneurinibacillus migulanus</name>
    <name type="common">Bacillus migulanus</name>
    <dbReference type="NCBI Taxonomy" id="47500"/>
    <lineage>
        <taxon>Bacteria</taxon>
        <taxon>Bacillati</taxon>
        <taxon>Bacillota</taxon>
        <taxon>Bacilli</taxon>
        <taxon>Bacillales</taxon>
        <taxon>Paenibacillaceae</taxon>
        <taxon>Aneurinibacillus group</taxon>
        <taxon>Aneurinibacillus</taxon>
    </lineage>
</organism>
<evidence type="ECO:0000313" key="1">
    <source>
        <dbReference type="EMBL" id="KON95724.1"/>
    </source>
</evidence>
<dbReference type="PANTHER" id="PTHR34374">
    <property type="entry name" value="LARGE RIBOSOMAL RNA SUBUNIT ACCUMULATION PROTEIN YCED HOMOLOG 1, CHLOROPLASTIC"/>
    <property type="match status" value="1"/>
</dbReference>
<evidence type="ECO:0008006" key="3">
    <source>
        <dbReference type="Google" id="ProtNLM"/>
    </source>
</evidence>
<dbReference type="EMBL" id="LGUG01000004">
    <property type="protein sequence ID" value="KON95724.1"/>
    <property type="molecule type" value="Genomic_DNA"/>
</dbReference>
<sequence length="174" mass="19700">MCMKLKKNQLLQLRGGKFPIDETVKLNLARKHQQLISAEPARFTGEAYTTSGLFIVEGRVSGELTMECARCLVKFPYRYNVAIKETFMDENQIEFDVDEEMEIHPLEDDEIDIIPYLEAALLLSLPHTLVCGEDCKGLCPECGTNRNEKDCGCVVERIDPRLAVLGELFGKQDK</sequence>
<dbReference type="PANTHER" id="PTHR34374:SF1">
    <property type="entry name" value="LARGE RIBOSOMAL RNA SUBUNIT ACCUMULATION PROTEIN YCED HOMOLOG 1, CHLOROPLASTIC"/>
    <property type="match status" value="1"/>
</dbReference>
<protein>
    <recommendedName>
        <fullName evidence="3">DUF177 domain-containing protein</fullName>
    </recommendedName>
</protein>
<comment type="caution">
    <text evidence="1">The sequence shown here is derived from an EMBL/GenBank/DDBJ whole genome shotgun (WGS) entry which is preliminary data.</text>
</comment>
<reference evidence="1 2" key="1">
    <citation type="submission" date="2015-07" db="EMBL/GenBank/DDBJ databases">
        <title>Fjat-14205 dsm 2895.</title>
        <authorList>
            <person name="Liu B."/>
            <person name="Wang J."/>
            <person name="Zhu Y."/>
            <person name="Liu G."/>
            <person name="Chen Q."/>
            <person name="Chen Z."/>
            <person name="Lan J."/>
            <person name="Che J."/>
            <person name="Ge C."/>
            <person name="Shi H."/>
            <person name="Pan Z."/>
            <person name="Liu X."/>
        </authorList>
    </citation>
    <scope>NUCLEOTIDE SEQUENCE [LARGE SCALE GENOMIC DNA]</scope>
    <source>
        <strain evidence="1 2">DSM 2895</strain>
    </source>
</reference>
<dbReference type="PATRIC" id="fig|47500.8.peg.6899"/>
<name>A0A0D1V8F6_ANEMI</name>
<dbReference type="Proteomes" id="UP000037269">
    <property type="component" value="Unassembled WGS sequence"/>
</dbReference>